<feature type="transmembrane region" description="Helical" evidence="1">
    <location>
        <begin position="85"/>
        <end position="105"/>
    </location>
</feature>
<organism evidence="2 3">
    <name type="scientific">Cellulophaga algicola (strain DSM 14237 / IC166 / ACAM 630)</name>
    <dbReference type="NCBI Taxonomy" id="688270"/>
    <lineage>
        <taxon>Bacteria</taxon>
        <taxon>Pseudomonadati</taxon>
        <taxon>Bacteroidota</taxon>
        <taxon>Flavobacteriia</taxon>
        <taxon>Flavobacteriales</taxon>
        <taxon>Flavobacteriaceae</taxon>
        <taxon>Cellulophaga</taxon>
    </lineage>
</organism>
<dbReference type="HOGENOM" id="CLU_1745816_0_0_10"/>
<protein>
    <recommendedName>
        <fullName evidence="4">B box-type domain-containing protein</fullName>
    </recommendedName>
</protein>
<feature type="transmembrane region" description="Helical" evidence="1">
    <location>
        <begin position="54"/>
        <end position="73"/>
    </location>
</feature>
<reference evidence="2 3" key="1">
    <citation type="journal article" date="2010" name="Stand. Genomic Sci.">
        <title>Complete genome sequence of Cellulophaga algicola type strain (IC166).</title>
        <authorList>
            <person name="Abt B."/>
            <person name="Lu M."/>
            <person name="Misra M."/>
            <person name="Han C."/>
            <person name="Nolan M."/>
            <person name="Lucas S."/>
            <person name="Hammon N."/>
            <person name="Deshpande S."/>
            <person name="Cheng J.F."/>
            <person name="Tapia R."/>
            <person name="Goodwin L."/>
            <person name="Pitluck S."/>
            <person name="Liolios K."/>
            <person name="Pagani I."/>
            <person name="Ivanova N."/>
            <person name="Mavromatis K."/>
            <person name="Ovchinikova G."/>
            <person name="Pati A."/>
            <person name="Chen A."/>
            <person name="Palaniappan K."/>
            <person name="Land M."/>
            <person name="Hauser L."/>
            <person name="Chang Y.J."/>
            <person name="Jeffries C.D."/>
            <person name="Detter J.C."/>
            <person name="Brambilla E."/>
            <person name="Rohde M."/>
            <person name="Tindall B.J."/>
            <person name="Goker M."/>
            <person name="Woyke T."/>
            <person name="Bristow J."/>
            <person name="Eisen J.A."/>
            <person name="Markowitz V."/>
            <person name="Hugenholtz P."/>
            <person name="Kyrpides N.C."/>
            <person name="Klenk H.P."/>
            <person name="Lapidus A."/>
        </authorList>
    </citation>
    <scope>NUCLEOTIDE SEQUENCE [LARGE SCALE GENOMIC DNA]</scope>
    <source>
        <strain evidence="3">DSM 14237 / IC166 / ACAM 630</strain>
    </source>
</reference>
<dbReference type="KEGG" id="cao:Celal_3309"/>
<name>E6X616_CELAD</name>
<gene>
    <name evidence="2" type="ordered locus">Celal_3309</name>
</gene>
<dbReference type="OrthoDB" id="1007356at2"/>
<dbReference type="AlphaFoldDB" id="E6X616"/>
<evidence type="ECO:0008006" key="4">
    <source>
        <dbReference type="Google" id="ProtNLM"/>
    </source>
</evidence>
<accession>E6X616</accession>
<dbReference type="eggNOG" id="COG4855">
    <property type="taxonomic scope" value="Bacteria"/>
</dbReference>
<keyword evidence="3" id="KW-1185">Reference proteome</keyword>
<evidence type="ECO:0000313" key="3">
    <source>
        <dbReference type="Proteomes" id="UP000008634"/>
    </source>
</evidence>
<evidence type="ECO:0000313" key="2">
    <source>
        <dbReference type="EMBL" id="ADV50575.1"/>
    </source>
</evidence>
<keyword evidence="1" id="KW-0472">Membrane</keyword>
<keyword evidence="1" id="KW-1133">Transmembrane helix</keyword>
<feature type="transmembrane region" description="Helical" evidence="1">
    <location>
        <begin position="117"/>
        <end position="143"/>
    </location>
</feature>
<evidence type="ECO:0000256" key="1">
    <source>
        <dbReference type="SAM" id="Phobius"/>
    </source>
</evidence>
<sequence length="162" mass="18380">MNCFNHHELIAVGVCQDCQKGLCSVCASKYSIPICSQCNTGRKGSEKSKIYKELFMTFGFSIIATFFIMKNFVNSTSPEMQMGTLEQILMAIMLIYGFSSLIAGWKTLTGITPSVFLFLPIIGWLIYFGIKLWLSSMIGVFMLPIRTFKNVRRLYKLKNIPK</sequence>
<keyword evidence="1" id="KW-0812">Transmembrane</keyword>
<dbReference type="EMBL" id="CP002453">
    <property type="protein sequence ID" value="ADV50575.1"/>
    <property type="molecule type" value="Genomic_DNA"/>
</dbReference>
<dbReference type="RefSeq" id="WP_013552033.1">
    <property type="nucleotide sequence ID" value="NC_014934.1"/>
</dbReference>
<dbReference type="Proteomes" id="UP000008634">
    <property type="component" value="Chromosome"/>
</dbReference>
<proteinExistence type="predicted"/>